<evidence type="ECO:0000256" key="3">
    <source>
        <dbReference type="ARBA" id="ARBA00022842"/>
    </source>
</evidence>
<keyword evidence="1 5" id="KW-0479">Metal-binding</keyword>
<organism evidence="7 8">
    <name type="scientific">Rheinheimera tangshanensis</name>
    <dbReference type="NCBI Taxonomy" id="400153"/>
    <lineage>
        <taxon>Bacteria</taxon>
        <taxon>Pseudomonadati</taxon>
        <taxon>Pseudomonadota</taxon>
        <taxon>Gammaproteobacteria</taxon>
        <taxon>Chromatiales</taxon>
        <taxon>Chromatiaceae</taxon>
        <taxon>Rheinheimera</taxon>
    </lineage>
</organism>
<dbReference type="InterPro" id="IPR015797">
    <property type="entry name" value="NUDIX_hydrolase-like_dom_sf"/>
</dbReference>
<name>A0A5C8LWM6_9GAMM</name>
<dbReference type="CDD" id="cd03430">
    <property type="entry name" value="NUDIX_GDPMH_NudD"/>
    <property type="match status" value="1"/>
</dbReference>
<evidence type="ECO:0000256" key="2">
    <source>
        <dbReference type="ARBA" id="ARBA00022801"/>
    </source>
</evidence>
<feature type="domain" description="Nudix hydrolase" evidence="6">
    <location>
        <begin position="14"/>
        <end position="152"/>
    </location>
</feature>
<keyword evidence="8" id="KW-1185">Reference proteome</keyword>
<evidence type="ECO:0000256" key="1">
    <source>
        <dbReference type="ARBA" id="ARBA00022723"/>
    </source>
</evidence>
<protein>
    <submittedName>
        <fullName evidence="7">NUDIX domain-containing protein</fullName>
    </submittedName>
</protein>
<dbReference type="Gene3D" id="3.90.79.10">
    <property type="entry name" value="Nucleoside Triphosphate Pyrophosphohydrolase"/>
    <property type="match status" value="1"/>
</dbReference>
<dbReference type="PIRSF" id="PIRSF037599">
    <property type="entry name" value="GDPMH"/>
    <property type="match status" value="1"/>
</dbReference>
<comment type="caution">
    <text evidence="7">The sequence shown here is derived from an EMBL/GenBank/DDBJ whole genome shotgun (WGS) entry which is preliminary data.</text>
</comment>
<evidence type="ECO:0000256" key="4">
    <source>
        <dbReference type="PIRSR" id="PIRSR037599-1"/>
    </source>
</evidence>
<feature type="binding site" evidence="5">
    <location>
        <position position="48"/>
    </location>
    <ligand>
        <name>Mg(2+)</name>
        <dbReference type="ChEBI" id="CHEBI:18420"/>
    </ligand>
</feature>
<dbReference type="Proteomes" id="UP000321814">
    <property type="component" value="Unassembled WGS sequence"/>
</dbReference>
<dbReference type="InterPro" id="IPR033715">
    <property type="entry name" value="GDPMH"/>
</dbReference>
<dbReference type="PANTHER" id="PTHR43046">
    <property type="entry name" value="GDP-MANNOSE MANNOSYL HYDROLASE"/>
    <property type="match status" value="1"/>
</dbReference>
<feature type="binding site" evidence="5">
    <location>
        <position position="68"/>
    </location>
    <ligand>
        <name>Mg(2+)</name>
        <dbReference type="ChEBI" id="CHEBI:18420"/>
    </ligand>
</feature>
<reference evidence="7 8" key="1">
    <citation type="submission" date="2019-08" db="EMBL/GenBank/DDBJ databases">
        <title>Draft genome analysis of Rheinheimera tangshanensis isolated from the roots of fresh rice plants (Oryza sativa).</title>
        <authorList>
            <person name="Yu Q."/>
            <person name="Qi Y."/>
            <person name="Zhang H."/>
            <person name="Pu J."/>
        </authorList>
    </citation>
    <scope>NUCLEOTIDE SEQUENCE [LARGE SCALE GENOMIC DNA]</scope>
    <source>
        <strain evidence="7 8">JA3-B52</strain>
    </source>
</reference>
<feature type="binding site" evidence="5">
    <location>
        <position position="121"/>
    </location>
    <ligand>
        <name>Mg(2+)</name>
        <dbReference type="ChEBI" id="CHEBI:18420"/>
    </ligand>
</feature>
<dbReference type="PROSITE" id="PS51462">
    <property type="entry name" value="NUDIX"/>
    <property type="match status" value="1"/>
</dbReference>
<gene>
    <name evidence="7" type="ORF">FU839_11005</name>
</gene>
<evidence type="ECO:0000259" key="6">
    <source>
        <dbReference type="PROSITE" id="PS51462"/>
    </source>
</evidence>
<dbReference type="Pfam" id="PF00293">
    <property type="entry name" value="NUDIX"/>
    <property type="match status" value="1"/>
</dbReference>
<dbReference type="GO" id="GO:0046872">
    <property type="term" value="F:metal ion binding"/>
    <property type="evidence" value="ECO:0007669"/>
    <property type="project" value="UniProtKB-KW"/>
</dbReference>
<sequence length="159" mass="18184">MLNHDEFRQVVQNAPLFAMDLVILNKRNEILVGLRKNPPAQGYWFVPGGRVFKGESLDDGFVRIALTELNQNLERVDSKLLGLYEHFYDESIFGSSVSTHYINATHLVRLVSIDAELPIGQHEVYRWVSLDSLNTDPTIHQYSKVFLPELLKILSEQSS</sequence>
<dbReference type="PANTHER" id="PTHR43046:SF12">
    <property type="entry name" value="GDP-MANNOSE MANNOSYL HYDROLASE"/>
    <property type="match status" value="1"/>
</dbReference>
<comment type="cofactor">
    <cofactor evidence="5">
        <name>Mg(2+)</name>
        <dbReference type="ChEBI" id="CHEBI:18420"/>
    </cofactor>
    <text evidence="5">Binds 1 Mg(2+) ion per subunit.</text>
</comment>
<dbReference type="OrthoDB" id="542521at2"/>
<dbReference type="GO" id="GO:0008727">
    <property type="term" value="F:GDP-mannose mannosyl hydrolase activity"/>
    <property type="evidence" value="ECO:0007669"/>
    <property type="project" value="InterPro"/>
</dbReference>
<dbReference type="EMBL" id="VRLR01000006">
    <property type="protein sequence ID" value="TXK80483.1"/>
    <property type="molecule type" value="Genomic_DNA"/>
</dbReference>
<evidence type="ECO:0000313" key="7">
    <source>
        <dbReference type="EMBL" id="TXK80483.1"/>
    </source>
</evidence>
<accession>A0A5C8LWM6</accession>
<keyword evidence="2" id="KW-0378">Hydrolase</keyword>
<dbReference type="InterPro" id="IPR000086">
    <property type="entry name" value="NUDIX_hydrolase_dom"/>
</dbReference>
<dbReference type="SUPFAM" id="SSF55811">
    <property type="entry name" value="Nudix"/>
    <property type="match status" value="1"/>
</dbReference>
<feature type="site" description="Critical for catalysis" evidence="4">
    <location>
        <position position="122"/>
    </location>
</feature>
<evidence type="ECO:0000313" key="8">
    <source>
        <dbReference type="Proteomes" id="UP000321814"/>
    </source>
</evidence>
<dbReference type="AlphaFoldDB" id="A0A5C8LWM6"/>
<evidence type="ECO:0000256" key="5">
    <source>
        <dbReference type="PIRSR" id="PIRSR037599-3"/>
    </source>
</evidence>
<proteinExistence type="predicted"/>
<keyword evidence="3 5" id="KW-0460">Magnesium</keyword>
<dbReference type="RefSeq" id="WP_147904389.1">
    <property type="nucleotide sequence ID" value="NZ_BAAAGC010000010.1"/>
</dbReference>